<dbReference type="AlphaFoldDB" id="A0A9D1VTD6"/>
<feature type="non-terminal residue" evidence="2">
    <location>
        <position position="1"/>
    </location>
</feature>
<name>A0A9D1VTD6_9FIRM</name>
<evidence type="ECO:0000313" key="2">
    <source>
        <dbReference type="EMBL" id="HIX46245.1"/>
    </source>
</evidence>
<comment type="similarity">
    <text evidence="1">Belongs to the PstS family.</text>
</comment>
<sequence>EDGSGTRSAFLELIGVEDATTLVNAANTSNSTGALMEYVAGNPQAIGYISLGSLDDSVSAVKIAGVEATTDNVLAGSYTLARPFNVMYQEETMESNDLLADFFTFLKSSQAHDIIVKEGYVSGLASAPEYKVPETLPTTGEIDVAGSTSVQPLMTKLAEAYTELLNAALAETTEEAE</sequence>
<dbReference type="PANTHER" id="PTHR30570:SF1">
    <property type="entry name" value="PHOSPHATE-BINDING PROTEIN PSTS"/>
    <property type="match status" value="1"/>
</dbReference>
<proteinExistence type="inferred from homology"/>
<dbReference type="Proteomes" id="UP000824249">
    <property type="component" value="Unassembled WGS sequence"/>
</dbReference>
<evidence type="ECO:0000256" key="1">
    <source>
        <dbReference type="ARBA" id="ARBA00008725"/>
    </source>
</evidence>
<dbReference type="Gene3D" id="3.40.190.10">
    <property type="entry name" value="Periplasmic binding protein-like II"/>
    <property type="match status" value="2"/>
</dbReference>
<dbReference type="PANTHER" id="PTHR30570">
    <property type="entry name" value="PERIPLASMIC PHOSPHATE BINDING COMPONENT OF PHOSPHATE ABC TRANSPORTER"/>
    <property type="match status" value="1"/>
</dbReference>
<reference evidence="2" key="2">
    <citation type="submission" date="2021-04" db="EMBL/GenBank/DDBJ databases">
        <authorList>
            <person name="Gilroy R."/>
        </authorList>
    </citation>
    <scope>NUCLEOTIDE SEQUENCE</scope>
    <source>
        <strain evidence="2">26628</strain>
    </source>
</reference>
<gene>
    <name evidence="2" type="ORF">H9737_00965</name>
</gene>
<comment type="caution">
    <text evidence="2">The sequence shown here is derived from an EMBL/GenBank/DDBJ whole genome shotgun (WGS) entry which is preliminary data.</text>
</comment>
<evidence type="ECO:0000313" key="3">
    <source>
        <dbReference type="Proteomes" id="UP000824249"/>
    </source>
</evidence>
<dbReference type="InterPro" id="IPR050811">
    <property type="entry name" value="Phosphate_ABC_transporter"/>
</dbReference>
<dbReference type="EMBL" id="DXFD01000014">
    <property type="protein sequence ID" value="HIX46245.1"/>
    <property type="molecule type" value="Genomic_DNA"/>
</dbReference>
<reference evidence="2" key="1">
    <citation type="journal article" date="2021" name="PeerJ">
        <title>Extensive microbial diversity within the chicken gut microbiome revealed by metagenomics and culture.</title>
        <authorList>
            <person name="Gilroy R."/>
            <person name="Ravi A."/>
            <person name="Getino M."/>
            <person name="Pursley I."/>
            <person name="Horton D.L."/>
            <person name="Alikhan N.F."/>
            <person name="Baker D."/>
            <person name="Gharbi K."/>
            <person name="Hall N."/>
            <person name="Watson M."/>
            <person name="Adriaenssens E.M."/>
            <person name="Foster-Nyarko E."/>
            <person name="Jarju S."/>
            <person name="Secka A."/>
            <person name="Antonio M."/>
            <person name="Oren A."/>
            <person name="Chaudhuri R.R."/>
            <person name="La Ragione R."/>
            <person name="Hildebrand F."/>
            <person name="Pallen M.J."/>
        </authorList>
    </citation>
    <scope>NUCLEOTIDE SEQUENCE</scope>
    <source>
        <strain evidence="2">26628</strain>
    </source>
</reference>
<organism evidence="2 3">
    <name type="scientific">Candidatus Borkfalkia faecigallinarum</name>
    <dbReference type="NCBI Taxonomy" id="2838509"/>
    <lineage>
        <taxon>Bacteria</taxon>
        <taxon>Bacillati</taxon>
        <taxon>Bacillota</taxon>
        <taxon>Clostridia</taxon>
        <taxon>Christensenellales</taxon>
        <taxon>Christensenellaceae</taxon>
        <taxon>Candidatus Borkfalkia</taxon>
    </lineage>
</organism>
<evidence type="ECO:0008006" key="4">
    <source>
        <dbReference type="Google" id="ProtNLM"/>
    </source>
</evidence>
<dbReference type="SUPFAM" id="SSF53850">
    <property type="entry name" value="Periplasmic binding protein-like II"/>
    <property type="match status" value="1"/>
</dbReference>
<accession>A0A9D1VTD6</accession>
<protein>
    <recommendedName>
        <fullName evidence="4">Extracellular solute-binding protein</fullName>
    </recommendedName>
</protein>